<evidence type="ECO:0000256" key="13">
    <source>
        <dbReference type="SAM" id="Phobius"/>
    </source>
</evidence>
<evidence type="ECO:0000256" key="9">
    <source>
        <dbReference type="ARBA" id="ARBA00022989"/>
    </source>
</evidence>
<keyword evidence="11 12" id="KW-0131">Cell cycle</keyword>
<keyword evidence="9 13" id="KW-1133">Transmembrane helix</keyword>
<organism evidence="16 17">
    <name type="scientific">Kribbella rubisoli</name>
    <dbReference type="NCBI Taxonomy" id="3075929"/>
    <lineage>
        <taxon>Bacteria</taxon>
        <taxon>Bacillati</taxon>
        <taxon>Actinomycetota</taxon>
        <taxon>Actinomycetes</taxon>
        <taxon>Propionibacteriales</taxon>
        <taxon>Kribbellaceae</taxon>
        <taxon>Kribbella</taxon>
    </lineage>
</organism>
<evidence type="ECO:0000256" key="7">
    <source>
        <dbReference type="ARBA" id="ARBA00022618"/>
    </source>
</evidence>
<keyword evidence="7 12" id="KW-0132">Cell division</keyword>
<evidence type="ECO:0000256" key="11">
    <source>
        <dbReference type="ARBA" id="ARBA00023306"/>
    </source>
</evidence>
<dbReference type="GO" id="GO:0005886">
    <property type="term" value="C:plasma membrane"/>
    <property type="evidence" value="ECO:0007669"/>
    <property type="project" value="UniProtKB-SubCell"/>
</dbReference>
<evidence type="ECO:0000313" key="16">
    <source>
        <dbReference type="EMBL" id="RZU15913.1"/>
    </source>
</evidence>
<evidence type="ECO:0000256" key="3">
    <source>
        <dbReference type="ARBA" id="ARBA00007379"/>
    </source>
</evidence>
<evidence type="ECO:0000313" key="17">
    <source>
        <dbReference type="Proteomes" id="UP000292027"/>
    </source>
</evidence>
<dbReference type="PIRSF" id="PIRSF003097">
    <property type="entry name" value="FtsX"/>
    <property type="match status" value="1"/>
</dbReference>
<proteinExistence type="inferred from homology"/>
<comment type="subcellular location">
    <subcellularLocation>
        <location evidence="2">Cell membrane</location>
        <topology evidence="2">Multi-pass membrane protein</topology>
    </subcellularLocation>
</comment>
<reference evidence="16 17" key="1">
    <citation type="journal article" date="2015" name="Stand. Genomic Sci.">
        <title>Genomic Encyclopedia of Bacterial and Archaeal Type Strains, Phase III: the genomes of soil and plant-associated and newly described type strains.</title>
        <authorList>
            <person name="Whitman W.B."/>
            <person name="Woyke T."/>
            <person name="Klenk H.P."/>
            <person name="Zhou Y."/>
            <person name="Lilburn T.G."/>
            <person name="Beck B.J."/>
            <person name="De Vos P."/>
            <person name="Vandamme P."/>
            <person name="Eisen J.A."/>
            <person name="Garrity G."/>
            <person name="Hugenholtz P."/>
            <person name="Kyrpides N.C."/>
        </authorList>
    </citation>
    <scope>NUCLEOTIDE SEQUENCE [LARGE SCALE GENOMIC DNA]</scope>
    <source>
        <strain evidence="16 17">VKM Ac-2540</strain>
    </source>
</reference>
<evidence type="ECO:0000259" key="14">
    <source>
        <dbReference type="Pfam" id="PF02687"/>
    </source>
</evidence>
<evidence type="ECO:0000256" key="10">
    <source>
        <dbReference type="ARBA" id="ARBA00023136"/>
    </source>
</evidence>
<evidence type="ECO:0000256" key="12">
    <source>
        <dbReference type="PIRNR" id="PIRNR003097"/>
    </source>
</evidence>
<evidence type="ECO:0000256" key="6">
    <source>
        <dbReference type="ARBA" id="ARBA00022475"/>
    </source>
</evidence>
<dbReference type="InterPro" id="IPR047929">
    <property type="entry name" value="FtsX_actino"/>
</dbReference>
<dbReference type="AlphaFoldDB" id="A0A4Q7X0D7"/>
<feature type="domain" description="FtsX extracellular" evidence="15">
    <location>
        <begin position="56"/>
        <end position="160"/>
    </location>
</feature>
<dbReference type="EMBL" id="SHKR01000012">
    <property type="protein sequence ID" value="RZU15913.1"/>
    <property type="molecule type" value="Genomic_DNA"/>
</dbReference>
<comment type="similarity">
    <text evidence="3 12">Belongs to the ABC-4 integral membrane protein family. FtsX subfamily.</text>
</comment>
<protein>
    <recommendedName>
        <fullName evidence="5 12">Cell division protein FtsX</fullName>
    </recommendedName>
</protein>
<dbReference type="PANTHER" id="PTHR47755:SF1">
    <property type="entry name" value="CELL DIVISION PROTEIN FTSX"/>
    <property type="match status" value="1"/>
</dbReference>
<feature type="transmembrane region" description="Helical" evidence="13">
    <location>
        <begin position="226"/>
        <end position="255"/>
    </location>
</feature>
<evidence type="ECO:0000256" key="4">
    <source>
        <dbReference type="ARBA" id="ARBA00011160"/>
    </source>
</evidence>
<dbReference type="InterPro" id="IPR003838">
    <property type="entry name" value="ABC3_permease_C"/>
</dbReference>
<evidence type="ECO:0000256" key="5">
    <source>
        <dbReference type="ARBA" id="ARBA00021907"/>
    </source>
</evidence>
<accession>A0A4Q7X0D7</accession>
<dbReference type="Proteomes" id="UP000292027">
    <property type="component" value="Unassembled WGS sequence"/>
</dbReference>
<feature type="domain" description="ABC3 transporter permease C-terminal" evidence="14">
    <location>
        <begin position="183"/>
        <end position="302"/>
    </location>
</feature>
<feature type="transmembrane region" description="Helical" evidence="13">
    <location>
        <begin position="275"/>
        <end position="295"/>
    </location>
</feature>
<sequence>MRLNYILSDLGIGLKRNMSMTIAVVVTIWVSLSLFGSALLAREQVDLMKGNWYDKIQISVFLCTKDSGGRGCAGTEVTQEQKNRIQQVIQTNPDTAPDGVFSESKSEAFESFKKLYKDSPIVSTVTQDQMQESFRVKLKDPQRYQNLVSAVSGLPGVDTVQDLRQYLDPLFKALNGLQVGALIAAGLLLVAALMQISNTIRLAAYARRREIGIMRLVGASNFYIQLPFLLEAVLAALVGAVFACGTLWVGVYFVVMQRAQETFRVWQWVGATETFRATLIMVVVGLILAVIPTFLTTRKYLKV</sequence>
<dbReference type="PANTHER" id="PTHR47755">
    <property type="entry name" value="CELL DIVISION PROTEIN FTSX"/>
    <property type="match status" value="1"/>
</dbReference>
<comment type="function">
    <text evidence="1">Part of the ABC transporter FtsEX involved in cellular division.</text>
</comment>
<evidence type="ECO:0000256" key="8">
    <source>
        <dbReference type="ARBA" id="ARBA00022692"/>
    </source>
</evidence>
<dbReference type="Pfam" id="PF02687">
    <property type="entry name" value="FtsX"/>
    <property type="match status" value="1"/>
</dbReference>
<dbReference type="InterPro" id="IPR040690">
    <property type="entry name" value="FtsX_ECD"/>
</dbReference>
<comment type="caution">
    <text evidence="16">The sequence shown here is derived from an EMBL/GenBank/DDBJ whole genome shotgun (WGS) entry which is preliminary data.</text>
</comment>
<evidence type="ECO:0000256" key="1">
    <source>
        <dbReference type="ARBA" id="ARBA00003552"/>
    </source>
</evidence>
<feature type="transmembrane region" description="Helical" evidence="13">
    <location>
        <begin position="21"/>
        <end position="41"/>
    </location>
</feature>
<gene>
    <name evidence="16" type="ORF">EV645_3453</name>
</gene>
<dbReference type="Pfam" id="PF18075">
    <property type="entry name" value="FtsX_ECD"/>
    <property type="match status" value="1"/>
</dbReference>
<evidence type="ECO:0000256" key="2">
    <source>
        <dbReference type="ARBA" id="ARBA00004651"/>
    </source>
</evidence>
<name>A0A4Q7X0D7_9ACTN</name>
<dbReference type="InterPro" id="IPR004513">
    <property type="entry name" value="FtsX"/>
</dbReference>
<keyword evidence="8 13" id="KW-0812">Transmembrane</keyword>
<evidence type="ECO:0000259" key="15">
    <source>
        <dbReference type="Pfam" id="PF18075"/>
    </source>
</evidence>
<comment type="subunit">
    <text evidence="4">Forms a membrane-associated complex with FtsE.</text>
</comment>
<keyword evidence="17" id="KW-1185">Reference proteome</keyword>
<dbReference type="GO" id="GO:0051301">
    <property type="term" value="P:cell division"/>
    <property type="evidence" value="ECO:0007669"/>
    <property type="project" value="UniProtKB-KW"/>
</dbReference>
<dbReference type="NCBIfam" id="NF038346">
    <property type="entry name" value="FtsX_actino"/>
    <property type="match status" value="1"/>
</dbReference>
<feature type="transmembrane region" description="Helical" evidence="13">
    <location>
        <begin position="179"/>
        <end position="205"/>
    </location>
</feature>
<dbReference type="Gene3D" id="3.30.70.3040">
    <property type="match status" value="1"/>
</dbReference>
<keyword evidence="6 12" id="KW-1003">Cell membrane</keyword>
<dbReference type="OrthoDB" id="9812531at2"/>
<dbReference type="RefSeq" id="WP_130444831.1">
    <property type="nucleotide sequence ID" value="NZ_SHKR01000012.1"/>
</dbReference>
<keyword evidence="10 12" id="KW-0472">Membrane</keyword>